<dbReference type="Gene3D" id="3.40.50.1000">
    <property type="entry name" value="HAD superfamily/HAD-like"/>
    <property type="match status" value="1"/>
</dbReference>
<gene>
    <name evidence="1" type="ORF">HMPREF3200_00425</name>
</gene>
<dbReference type="InterPro" id="IPR000150">
    <property type="entry name" value="Cof"/>
</dbReference>
<dbReference type="GO" id="GO:0016791">
    <property type="term" value="F:phosphatase activity"/>
    <property type="evidence" value="ECO:0007669"/>
    <property type="project" value="TreeGrafter"/>
</dbReference>
<protein>
    <submittedName>
        <fullName evidence="1">Cof-like hydrolase</fullName>
    </submittedName>
</protein>
<dbReference type="SFLD" id="SFLDG01140">
    <property type="entry name" value="C2.B:_Phosphomannomutase_and_P"/>
    <property type="match status" value="1"/>
</dbReference>
<dbReference type="PANTHER" id="PTHR10000">
    <property type="entry name" value="PHOSPHOSERINE PHOSPHATASE"/>
    <property type="match status" value="1"/>
</dbReference>
<dbReference type="NCBIfam" id="TIGR01484">
    <property type="entry name" value="HAD-SF-IIB"/>
    <property type="match status" value="1"/>
</dbReference>
<dbReference type="OrthoDB" id="9781413at2"/>
<dbReference type="Proteomes" id="UP000070383">
    <property type="component" value="Unassembled WGS sequence"/>
</dbReference>
<dbReference type="PANTHER" id="PTHR10000:SF8">
    <property type="entry name" value="HAD SUPERFAMILY HYDROLASE-LIKE, TYPE 3"/>
    <property type="match status" value="1"/>
</dbReference>
<dbReference type="CDD" id="cd07516">
    <property type="entry name" value="HAD_Pase"/>
    <property type="match status" value="1"/>
</dbReference>
<proteinExistence type="predicted"/>
<evidence type="ECO:0000313" key="2">
    <source>
        <dbReference type="Proteomes" id="UP000070383"/>
    </source>
</evidence>
<keyword evidence="2" id="KW-1185">Reference proteome</keyword>
<dbReference type="Gene3D" id="3.30.1240.10">
    <property type="match status" value="1"/>
</dbReference>
<dbReference type="NCBIfam" id="TIGR00099">
    <property type="entry name" value="Cof-subfamily"/>
    <property type="match status" value="1"/>
</dbReference>
<organism evidence="1 2">
    <name type="scientific">Anaerococcus tetradius</name>
    <dbReference type="NCBI Taxonomy" id="33036"/>
    <lineage>
        <taxon>Bacteria</taxon>
        <taxon>Bacillati</taxon>
        <taxon>Bacillota</taxon>
        <taxon>Tissierellia</taxon>
        <taxon>Tissierellales</taxon>
        <taxon>Peptoniphilaceae</taxon>
        <taxon>Anaerococcus</taxon>
    </lineage>
</organism>
<accession>A0A133KHP3</accession>
<dbReference type="InterPro" id="IPR036412">
    <property type="entry name" value="HAD-like_sf"/>
</dbReference>
<dbReference type="EMBL" id="LRPM01000010">
    <property type="protein sequence ID" value="KWZ78944.1"/>
    <property type="molecule type" value="Genomic_DNA"/>
</dbReference>
<dbReference type="STRING" id="33036.HMPREF3200_00425"/>
<dbReference type="SFLD" id="SFLDS00003">
    <property type="entry name" value="Haloacid_Dehalogenase"/>
    <property type="match status" value="1"/>
</dbReference>
<name>A0A133KHP3_9FIRM</name>
<dbReference type="PATRIC" id="fig|33036.3.peg.425"/>
<dbReference type="SUPFAM" id="SSF56784">
    <property type="entry name" value="HAD-like"/>
    <property type="match status" value="1"/>
</dbReference>
<dbReference type="AlphaFoldDB" id="A0A133KHP3"/>
<comment type="caution">
    <text evidence="1">The sequence shown here is derived from an EMBL/GenBank/DDBJ whole genome shotgun (WGS) entry which is preliminary data.</text>
</comment>
<sequence>MIKLFALDMDGTLLDSKSRLREETIDALKDLQASGVRVLLCSGRVFSSVYHYAREIDDKPCLIANNGAVMGLSYKKLFYQEAISYEDLEKLYEISLAYNLDFHFYDLDTYYSNKFDKDRVRHLLVDPDDRDHYTVKFSISDNPIKELKDRKHTAYKFQINNLDINPLGKEKLKNLLAKEFSDKLSFTSSFDRVLEIMAGGVSKAKTLEGLVDKMGLDRNNLAAIGDGLNDLEMLKISKLSFAMANGKDEVKEIADYIVSNNDSGGILEACKLIKEYNHV</sequence>
<keyword evidence="1" id="KW-0378">Hydrolase</keyword>
<dbReference type="GO" id="GO:0005829">
    <property type="term" value="C:cytosol"/>
    <property type="evidence" value="ECO:0007669"/>
    <property type="project" value="TreeGrafter"/>
</dbReference>
<reference evidence="2" key="1">
    <citation type="submission" date="2016-01" db="EMBL/GenBank/DDBJ databases">
        <authorList>
            <person name="Mitreva M."/>
            <person name="Pepin K.H."/>
            <person name="Mihindukulasuriya K.A."/>
            <person name="Fulton R."/>
            <person name="Fronick C."/>
            <person name="O'Laughlin M."/>
            <person name="Miner T."/>
            <person name="Herter B."/>
            <person name="Rosa B.A."/>
            <person name="Cordes M."/>
            <person name="Tomlinson C."/>
            <person name="Wollam A."/>
            <person name="Palsikar V.B."/>
            <person name="Mardis E.R."/>
            <person name="Wilson R.K."/>
        </authorList>
    </citation>
    <scope>NUCLEOTIDE SEQUENCE [LARGE SCALE GENOMIC DNA]</scope>
    <source>
        <strain evidence="2">MJR8151</strain>
    </source>
</reference>
<dbReference type="SFLD" id="SFLDG01144">
    <property type="entry name" value="C2.B.4:_PGP_Like"/>
    <property type="match status" value="1"/>
</dbReference>
<dbReference type="Pfam" id="PF08282">
    <property type="entry name" value="Hydrolase_3"/>
    <property type="match status" value="1"/>
</dbReference>
<evidence type="ECO:0000313" key="1">
    <source>
        <dbReference type="EMBL" id="KWZ78944.1"/>
    </source>
</evidence>
<dbReference type="InterPro" id="IPR006379">
    <property type="entry name" value="HAD-SF_hydro_IIB"/>
</dbReference>
<dbReference type="RefSeq" id="WP_060929037.1">
    <property type="nucleotide sequence ID" value="NZ_KQ955253.1"/>
</dbReference>
<dbReference type="GO" id="GO:0000287">
    <property type="term" value="F:magnesium ion binding"/>
    <property type="evidence" value="ECO:0007669"/>
    <property type="project" value="TreeGrafter"/>
</dbReference>
<dbReference type="InterPro" id="IPR023214">
    <property type="entry name" value="HAD_sf"/>
</dbReference>